<dbReference type="PANTHER" id="PTHR35867">
    <property type="entry name" value="PROTEIN RSEC"/>
    <property type="match status" value="1"/>
</dbReference>
<dbReference type="InterPro" id="IPR007359">
    <property type="entry name" value="SigmaE_reg_RseC_MucC"/>
</dbReference>
<dbReference type="Pfam" id="PF04246">
    <property type="entry name" value="RseC_MucC"/>
    <property type="match status" value="1"/>
</dbReference>
<dbReference type="PIRSF" id="PIRSF004923">
    <property type="entry name" value="RseC"/>
    <property type="match status" value="1"/>
</dbReference>
<dbReference type="RefSeq" id="WP_116006884.1">
    <property type="nucleotide sequence ID" value="NZ_QUOU01000001.1"/>
</dbReference>
<comment type="caution">
    <text evidence="1">The sequence shown here is derived from an EMBL/GenBank/DDBJ whole genome shotgun (WGS) entry which is preliminary data.</text>
</comment>
<reference evidence="1 2" key="1">
    <citation type="submission" date="2018-08" db="EMBL/GenBank/DDBJ databases">
        <title>Thalassotalea euphylliae genome.</title>
        <authorList>
            <person name="Summers S."/>
            <person name="Rice S.A."/>
            <person name="Freckelton M.L."/>
            <person name="Nedved B.T."/>
            <person name="Hadfield M.G."/>
        </authorList>
    </citation>
    <scope>NUCLEOTIDE SEQUENCE [LARGE SCALE GENOMIC DNA]</scope>
    <source>
        <strain evidence="1 2">H1</strain>
    </source>
</reference>
<evidence type="ECO:0000313" key="2">
    <source>
        <dbReference type="Proteomes" id="UP000256478"/>
    </source>
</evidence>
<protein>
    <submittedName>
        <fullName evidence="1">Transcriptional regulator</fullName>
    </submittedName>
</protein>
<proteinExistence type="predicted"/>
<dbReference type="EMBL" id="QUOU01000001">
    <property type="protein sequence ID" value="REL25758.1"/>
    <property type="molecule type" value="Genomic_DNA"/>
</dbReference>
<dbReference type="PANTHER" id="PTHR35867:SF1">
    <property type="entry name" value="PROTEIN RSEC"/>
    <property type="match status" value="1"/>
</dbReference>
<organism evidence="1 2">
    <name type="scientific">Thalassotalea euphylliae</name>
    <dbReference type="NCBI Taxonomy" id="1655234"/>
    <lineage>
        <taxon>Bacteria</taxon>
        <taxon>Pseudomonadati</taxon>
        <taxon>Pseudomonadota</taxon>
        <taxon>Gammaproteobacteria</taxon>
        <taxon>Alteromonadales</taxon>
        <taxon>Colwelliaceae</taxon>
        <taxon>Thalassotalea</taxon>
    </lineage>
</organism>
<evidence type="ECO:0000313" key="1">
    <source>
        <dbReference type="EMBL" id="REL25758.1"/>
    </source>
</evidence>
<dbReference type="AlphaFoldDB" id="A0A3E0TMP2"/>
<accession>A0A3E0TMP2</accession>
<sequence length="155" mass="16700">MDEKATIVEVNNHSVVVESQVKSTCSQCQQVDNCGSGLVAKALPQQKLRVEIVTQEQFTVGEQVIISIPEQAMLAVAWQVYLSPVIGLMLGAGLGQLLLLNGTISHELPTIMMGFAGGYAGFKWAKARLDNNPKQQALVPTIKQRLISTLATPIS</sequence>
<dbReference type="InterPro" id="IPR026268">
    <property type="entry name" value="RseC"/>
</dbReference>
<name>A0A3E0TMP2_9GAMM</name>
<gene>
    <name evidence="1" type="ORF">DXX93_03760</name>
</gene>
<dbReference type="Proteomes" id="UP000256478">
    <property type="component" value="Unassembled WGS sequence"/>
</dbReference>
<dbReference type="OrthoDB" id="9795854at2"/>